<evidence type="ECO:0000256" key="1">
    <source>
        <dbReference type="SAM" id="SignalP"/>
    </source>
</evidence>
<feature type="signal peptide" evidence="1">
    <location>
        <begin position="1"/>
        <end position="22"/>
    </location>
</feature>
<reference evidence="2" key="1">
    <citation type="submission" date="2025-08" db="UniProtKB">
        <authorList>
            <consortium name="RefSeq"/>
        </authorList>
    </citation>
    <scope>IDENTIFICATION</scope>
</reference>
<dbReference type="AlphaFoldDB" id="A0A1S4AW91"/>
<protein>
    <submittedName>
        <fullName evidence="2">Thionin-like protein 2 isoform X1</fullName>
    </submittedName>
</protein>
<dbReference type="RefSeq" id="XP_016480897.1">
    <property type="nucleotide sequence ID" value="XM_016625411.1"/>
</dbReference>
<dbReference type="PANTHER" id="PTHR36312">
    <property type="entry name" value="THIONIN-LIKE PROTEIN 1"/>
    <property type="match status" value="1"/>
</dbReference>
<gene>
    <name evidence="2" type="primary">LOC107801980</name>
</gene>
<dbReference type="OrthoDB" id="653285at2759"/>
<keyword evidence="1" id="KW-0732">Signal</keyword>
<accession>A0A1S4AW91</accession>
<evidence type="ECO:0000313" key="2">
    <source>
        <dbReference type="RefSeq" id="XP_016480897.1"/>
    </source>
</evidence>
<sequence length="157" mass="17150">MELSKLRALILILVAFVGQSNASLTNFKDCYSKCFVFCLIEPSQNLCTCTSRCLKECIFNSGSDNSSTSTATSSSNNDVRLQPDSKNLNFCKLGCAFSTCSTLSSKHQPRVTGSSGRNNLLHFFRAMLRTIDLCDGGKMDDCVGSCSRMCTKNYSSP</sequence>
<organism evidence="2">
    <name type="scientific">Nicotiana tabacum</name>
    <name type="common">Common tobacco</name>
    <dbReference type="NCBI Taxonomy" id="4097"/>
    <lineage>
        <taxon>Eukaryota</taxon>
        <taxon>Viridiplantae</taxon>
        <taxon>Streptophyta</taxon>
        <taxon>Embryophyta</taxon>
        <taxon>Tracheophyta</taxon>
        <taxon>Spermatophyta</taxon>
        <taxon>Magnoliopsida</taxon>
        <taxon>eudicotyledons</taxon>
        <taxon>Gunneridae</taxon>
        <taxon>Pentapetalae</taxon>
        <taxon>asterids</taxon>
        <taxon>lamiids</taxon>
        <taxon>Solanales</taxon>
        <taxon>Solanaceae</taxon>
        <taxon>Nicotianoideae</taxon>
        <taxon>Nicotianeae</taxon>
        <taxon>Nicotiana</taxon>
    </lineage>
</organism>
<dbReference type="InterPro" id="IPR038975">
    <property type="entry name" value="THNL"/>
</dbReference>
<dbReference type="PaxDb" id="4097-A0A1S4AW91"/>
<dbReference type="KEGG" id="nta:107801980"/>
<proteinExistence type="predicted"/>
<name>A0A1S4AW91_TOBAC</name>
<dbReference type="PANTHER" id="PTHR36312:SF1">
    <property type="entry name" value="OS01G0594500 PROTEIN"/>
    <property type="match status" value="1"/>
</dbReference>
<feature type="chain" id="PRO_5010208490" evidence="1">
    <location>
        <begin position="23"/>
        <end position="157"/>
    </location>
</feature>